<dbReference type="GO" id="GO:0006006">
    <property type="term" value="P:glucose metabolic process"/>
    <property type="evidence" value="ECO:0007669"/>
    <property type="project" value="UniProtKB-KW"/>
</dbReference>
<evidence type="ECO:0000313" key="3">
    <source>
        <dbReference type="EMBL" id="RDK91025.1"/>
    </source>
</evidence>
<dbReference type="Proteomes" id="UP000254848">
    <property type="component" value="Unassembled WGS sequence"/>
</dbReference>
<dbReference type="Gene3D" id="2.130.10.10">
    <property type="entry name" value="YVTN repeat-like/Quinoprotein amine dehydrogenase"/>
    <property type="match status" value="1"/>
</dbReference>
<dbReference type="GO" id="GO:0005829">
    <property type="term" value="C:cytosol"/>
    <property type="evidence" value="ECO:0007669"/>
    <property type="project" value="TreeGrafter"/>
</dbReference>
<evidence type="ECO:0000313" key="4">
    <source>
        <dbReference type="Proteomes" id="UP000254848"/>
    </source>
</evidence>
<evidence type="ECO:0000256" key="2">
    <source>
        <dbReference type="ARBA" id="ARBA00022526"/>
    </source>
</evidence>
<gene>
    <name evidence="3" type="ORF">C8D90_105313</name>
</gene>
<protein>
    <submittedName>
        <fullName evidence="3">6-phosphogluconolactonase (Cycloisomerase 2 family)</fullName>
    </submittedName>
</protein>
<organism evidence="3 4">
    <name type="scientific">Enterobacillus tribolii</name>
    <dbReference type="NCBI Taxonomy" id="1487935"/>
    <lineage>
        <taxon>Bacteria</taxon>
        <taxon>Pseudomonadati</taxon>
        <taxon>Pseudomonadota</taxon>
        <taxon>Gammaproteobacteria</taxon>
        <taxon>Enterobacterales</taxon>
        <taxon>Hafniaceae</taxon>
        <taxon>Enterobacillus</taxon>
    </lineage>
</organism>
<evidence type="ECO:0000256" key="1">
    <source>
        <dbReference type="ARBA" id="ARBA00005564"/>
    </source>
</evidence>
<comment type="caution">
    <text evidence="3">The sequence shown here is derived from an EMBL/GenBank/DDBJ whole genome shotgun (WGS) entry which is preliminary data.</text>
</comment>
<dbReference type="OrthoDB" id="9790815at2"/>
<dbReference type="InterPro" id="IPR019405">
    <property type="entry name" value="Lactonase_7-beta_prop"/>
</dbReference>
<dbReference type="GO" id="GO:0017057">
    <property type="term" value="F:6-phosphogluconolactonase activity"/>
    <property type="evidence" value="ECO:0007669"/>
    <property type="project" value="TreeGrafter"/>
</dbReference>
<keyword evidence="4" id="KW-1185">Reference proteome</keyword>
<dbReference type="EMBL" id="QRAP01000005">
    <property type="protein sequence ID" value="RDK91025.1"/>
    <property type="molecule type" value="Genomic_DNA"/>
</dbReference>
<accession>A0A370QQP1</accession>
<dbReference type="PANTHER" id="PTHR30344">
    <property type="entry name" value="6-PHOSPHOGLUCONOLACTONASE-RELATED"/>
    <property type="match status" value="1"/>
</dbReference>
<dbReference type="RefSeq" id="WP_115458836.1">
    <property type="nucleotide sequence ID" value="NZ_QRAP01000005.1"/>
</dbReference>
<keyword evidence="2" id="KW-0119">Carbohydrate metabolism</keyword>
<dbReference type="SUPFAM" id="SSF51004">
    <property type="entry name" value="C-terminal (heme d1) domain of cytochrome cd1-nitrite reductase"/>
    <property type="match status" value="1"/>
</dbReference>
<reference evidence="3 4" key="1">
    <citation type="submission" date="2018-07" db="EMBL/GenBank/DDBJ databases">
        <title>Genomic Encyclopedia of Type Strains, Phase IV (KMG-IV): sequencing the most valuable type-strain genomes for metagenomic binning, comparative biology and taxonomic classification.</title>
        <authorList>
            <person name="Goeker M."/>
        </authorList>
    </citation>
    <scope>NUCLEOTIDE SEQUENCE [LARGE SCALE GENOMIC DNA]</scope>
    <source>
        <strain evidence="3 4">DSM 103736</strain>
    </source>
</reference>
<comment type="similarity">
    <text evidence="1">Belongs to the cycloisomerase 2 family.</text>
</comment>
<dbReference type="GO" id="GO:0016853">
    <property type="term" value="F:isomerase activity"/>
    <property type="evidence" value="ECO:0007669"/>
    <property type="project" value="UniProtKB-KW"/>
</dbReference>
<keyword evidence="2" id="KW-0313">Glucose metabolism</keyword>
<dbReference type="Pfam" id="PF10282">
    <property type="entry name" value="Lactonase"/>
    <property type="match status" value="1"/>
</dbReference>
<dbReference type="AlphaFoldDB" id="A0A370QQP1"/>
<dbReference type="InterPro" id="IPR011048">
    <property type="entry name" value="Haem_d1_sf"/>
</dbReference>
<dbReference type="InterPro" id="IPR050282">
    <property type="entry name" value="Cycloisomerase_2"/>
</dbReference>
<dbReference type="InterPro" id="IPR015943">
    <property type="entry name" value="WD40/YVTN_repeat-like_dom_sf"/>
</dbReference>
<name>A0A370QQP1_9GAMM</name>
<sequence length="408" mass="43231">MTSINSAFSLHPLRAVCMGMTLLIGGVAAQPLLAQTAENPAPARFAYVGTYNPNGEGVYLMKVDPASGALSKVKTVSTLPNAAQMVMSADGNVLYVASEVADYQGGKHGSLAAYKVNRDNGDLTLLNQADSQGAGPVYLSLTPDGKHLLVANYISGSIAVFPVESDGKIGAPSAVKQSEGPAGAAKPEAAVPGSFAISDHNGPHAHMIASDPSGKFVFSTDLGLDRIYQWRFDAEKGTLMANNPPYIMASSAGAGPRHFVFHPDGKTVYLINEEASTLTQYSFDKQSGTLKEVATQSSLPETYQGTSFAAGLVLSHDGHFLYVANRLRNSIMQFAVGDEGKLSKVAEVWTGGDYPRTLTLDPTGRYLYALNQRSDNIMRFSRDPQSGRLTMSDDVVGVGAPSQMVFGH</sequence>
<dbReference type="PANTHER" id="PTHR30344:SF1">
    <property type="entry name" value="6-PHOSPHOGLUCONOLACTONASE"/>
    <property type="match status" value="1"/>
</dbReference>
<proteinExistence type="inferred from homology"/>
<keyword evidence="3" id="KW-0413">Isomerase</keyword>